<evidence type="ECO:0000256" key="2">
    <source>
        <dbReference type="ARBA" id="ARBA00023125"/>
    </source>
</evidence>
<comment type="caution">
    <text evidence="5">The sequence shown here is derived from an EMBL/GenBank/DDBJ whole genome shotgun (WGS) entry which is preliminary data.</text>
</comment>
<evidence type="ECO:0000259" key="3">
    <source>
        <dbReference type="SMART" id="SM00862"/>
    </source>
</evidence>
<dbReference type="SUPFAM" id="SSF46894">
    <property type="entry name" value="C-terminal effector domain of the bipartite response regulators"/>
    <property type="match status" value="1"/>
</dbReference>
<dbReference type="AlphaFoldDB" id="A0A840F3L0"/>
<dbReference type="InterPro" id="IPR049052">
    <property type="entry name" value="nSTAND1"/>
</dbReference>
<dbReference type="SUPFAM" id="SSF52540">
    <property type="entry name" value="P-loop containing nucleoside triphosphate hydrolases"/>
    <property type="match status" value="1"/>
</dbReference>
<dbReference type="SMART" id="SM00862">
    <property type="entry name" value="Trans_reg_C"/>
    <property type="match status" value="1"/>
</dbReference>
<dbReference type="EMBL" id="JACIFP010000001">
    <property type="protein sequence ID" value="MBB4137048.1"/>
    <property type="molecule type" value="Genomic_DNA"/>
</dbReference>
<dbReference type="PANTHER" id="PTHR47691:SF3">
    <property type="entry name" value="HTH-TYPE TRANSCRIPTIONAL REGULATOR RV0890C-RELATED"/>
    <property type="match status" value="1"/>
</dbReference>
<dbReference type="InterPro" id="IPR001867">
    <property type="entry name" value="OmpR/PhoB-type_DNA-bd"/>
</dbReference>
<keyword evidence="2 5" id="KW-0238">DNA-binding</keyword>
<protein>
    <submittedName>
        <fullName evidence="5">Putative ATPase/DNA-binding SARP family transcriptional activator</fullName>
    </submittedName>
</protein>
<dbReference type="InterPro" id="IPR011990">
    <property type="entry name" value="TPR-like_helical_dom_sf"/>
</dbReference>
<dbReference type="PRINTS" id="PR00364">
    <property type="entry name" value="DISEASERSIST"/>
</dbReference>
<keyword evidence="6" id="KW-1185">Reference proteome</keyword>
<dbReference type="Pfam" id="PF20703">
    <property type="entry name" value="nSTAND1"/>
    <property type="match status" value="1"/>
</dbReference>
<sequence>MSPDPSAQRHTPVIGLLGPVTVDGRAVPGVRAQRLLTALALARRPVSSDHLIEQVWGGDTPKSPQAALHTQLSRLRSLVDVVGSDGRYRLGVVVTDLVLAEQALADGDPAAAAAYFRGDPPDEVRADADRLRARIDERRMHDALAAGDHRVAEEIASARAAADPLDETAHVALMRAMAGAGRTAEALAVFARLRRTLAVELGADPGEEAAELNTRLLSGGADTRRSRRRPKTETLIGRDLDVAALTDLLDAHSVVTVQGPGGVGKTSIAQVVGDRLAAGGTSVHVVLLAAVRAEADLIGAVAAALGVGESDVRTSSLPRPFAPDLSERLGDALRGGDTLLILDNCEQVIDACAQLVDSLVGALPDLRVLVTSRSPLLIAAEQVYQLPVLPTTGDDSPGAELFTRRARSVRPDAVLDPAAVADLCGQLDGLPLAIELAAARIRVMSVDEIAAGLTERFALLRSADRTAPDRHRTLEAVIDWSWDLLDDDARVALRRTCLFPNGFTVAAAAAATGMRGAALMDALQALGDQSLLRAYDLDGRTRYRMLEMVREFGEAELVAAGERAEVVAAMSEWARDLCDDVRGRYRQVPDRELVAEVVGDVENLVWVLRQAVDDAPRGDAVETVVTVFPVIAVFWASRGLHAEAAAWAVRVIDALPIPRRDDERLREPWQLTAVVAAAHVLPVGNLRSMARASWMLRRLTRPDRTYLDPVDFLVALLSTRRMPAAYRIVLRGLQPGRPDLVRWAALSIRFNIRENIGDLDGALRDSIEVARLAGRPDSFTAAMTDMTTASLLGQRGQWEQALVLYERTVERFDELGAVDDAQQVGAYIVASLLALGRLDEARERLDDLTDGWKPGDPTPQGGPESLAGMMTVLGEYQRLSGTASNDDIATLLGQSADLLVGAESTERRDPGVIGVVSAAVAGMIRVGALDRAHVYLAELVTPIVEHRSDVGWIDVPQTAGVVFESGVLTCLESPGDEAGARRMALALRLGARHDYPALHELLVDAPLLSGMDADAWTALRAEVDAMPRRRALDEATELLAER</sequence>
<dbReference type="RefSeq" id="WP_183371952.1">
    <property type="nucleotide sequence ID" value="NZ_BAABHL010000126.1"/>
</dbReference>
<proteinExistence type="inferred from homology"/>
<dbReference type="SUPFAM" id="SSF48452">
    <property type="entry name" value="TPR-like"/>
    <property type="match status" value="2"/>
</dbReference>
<dbReference type="Gene3D" id="1.10.10.10">
    <property type="entry name" value="Winged helix-like DNA-binding domain superfamily/Winged helix DNA-binding domain"/>
    <property type="match status" value="1"/>
</dbReference>
<dbReference type="SMART" id="SM01043">
    <property type="entry name" value="BTAD"/>
    <property type="match status" value="1"/>
</dbReference>
<dbReference type="InterPro" id="IPR027417">
    <property type="entry name" value="P-loop_NTPase"/>
</dbReference>
<dbReference type="Pfam" id="PF03704">
    <property type="entry name" value="BTAD"/>
    <property type="match status" value="1"/>
</dbReference>
<dbReference type="GO" id="GO:0006355">
    <property type="term" value="P:regulation of DNA-templated transcription"/>
    <property type="evidence" value="ECO:0007669"/>
    <property type="project" value="InterPro"/>
</dbReference>
<accession>A0A840F3L0</accession>
<dbReference type="InterPro" id="IPR016032">
    <property type="entry name" value="Sig_transdc_resp-reg_C-effctor"/>
</dbReference>
<dbReference type="InterPro" id="IPR036388">
    <property type="entry name" value="WH-like_DNA-bd_sf"/>
</dbReference>
<evidence type="ECO:0000313" key="5">
    <source>
        <dbReference type="EMBL" id="MBB4137048.1"/>
    </source>
</evidence>
<organism evidence="5 6">
    <name type="scientific">Gordonia humi</name>
    <dbReference type="NCBI Taxonomy" id="686429"/>
    <lineage>
        <taxon>Bacteria</taxon>
        <taxon>Bacillati</taxon>
        <taxon>Actinomycetota</taxon>
        <taxon>Actinomycetes</taxon>
        <taxon>Mycobacteriales</taxon>
        <taxon>Gordoniaceae</taxon>
        <taxon>Gordonia</taxon>
    </lineage>
</organism>
<name>A0A840F3L0_9ACTN</name>
<feature type="domain" description="Bacterial transcriptional activator" evidence="4">
    <location>
        <begin position="95"/>
        <end position="217"/>
    </location>
</feature>
<feature type="domain" description="OmpR/PhoB-type" evidence="3">
    <location>
        <begin position="24"/>
        <end position="90"/>
    </location>
</feature>
<dbReference type="GO" id="GO:0003677">
    <property type="term" value="F:DNA binding"/>
    <property type="evidence" value="ECO:0007669"/>
    <property type="project" value="UniProtKB-KW"/>
</dbReference>
<dbReference type="Gene3D" id="3.40.50.300">
    <property type="entry name" value="P-loop containing nucleotide triphosphate hydrolases"/>
    <property type="match status" value="1"/>
</dbReference>
<comment type="similarity">
    <text evidence="1">Belongs to the AfsR/DnrI/RedD regulatory family.</text>
</comment>
<dbReference type="InterPro" id="IPR005158">
    <property type="entry name" value="BTAD"/>
</dbReference>
<dbReference type="Proteomes" id="UP000551501">
    <property type="component" value="Unassembled WGS sequence"/>
</dbReference>
<dbReference type="GO" id="GO:0000160">
    <property type="term" value="P:phosphorelay signal transduction system"/>
    <property type="evidence" value="ECO:0007669"/>
    <property type="project" value="InterPro"/>
</dbReference>
<evidence type="ECO:0000256" key="1">
    <source>
        <dbReference type="ARBA" id="ARBA00005820"/>
    </source>
</evidence>
<evidence type="ECO:0000259" key="4">
    <source>
        <dbReference type="SMART" id="SM01043"/>
    </source>
</evidence>
<evidence type="ECO:0000313" key="6">
    <source>
        <dbReference type="Proteomes" id="UP000551501"/>
    </source>
</evidence>
<dbReference type="PANTHER" id="PTHR47691">
    <property type="entry name" value="REGULATOR-RELATED"/>
    <property type="match status" value="1"/>
</dbReference>
<reference evidence="5 6" key="1">
    <citation type="submission" date="2020-08" db="EMBL/GenBank/DDBJ databases">
        <title>Sequencing the genomes of 1000 actinobacteria strains.</title>
        <authorList>
            <person name="Klenk H.-P."/>
        </authorList>
    </citation>
    <scope>NUCLEOTIDE SEQUENCE [LARGE SCALE GENOMIC DNA]</scope>
    <source>
        <strain evidence="5 6">DSM 45298</strain>
    </source>
</reference>
<gene>
    <name evidence="5" type="ORF">BKA16_003600</name>
</gene>